<name>A0ABY7V158_9DEIO</name>
<proteinExistence type="predicted"/>
<protein>
    <submittedName>
        <fullName evidence="2">Uncharacterized protein</fullName>
    </submittedName>
</protein>
<dbReference type="EMBL" id="CP115165">
    <property type="protein sequence ID" value="WDA57863.1"/>
    <property type="molecule type" value="Genomic_DNA"/>
</dbReference>
<dbReference type="RefSeq" id="WP_273987788.1">
    <property type="nucleotide sequence ID" value="NZ_BAABQT010000023.1"/>
</dbReference>
<keyword evidence="3" id="KW-1185">Reference proteome</keyword>
<sequence length="289" mass="30828">MTPPDPRPDLPAFTPNPTAQTAARAFAFMLPTPAHVAARLEDVRDALTHHAQQHAGPRLPTPHSAALSIFHFAASGLSALLEDAAAQDRDAWNTLSTARLWALERCQSATAPLPVADVEALHLAYVNAHLFPGWVQAQRRAGRAREAARLAAWWAVCRTLEAVPTLEGGEAEDMTGAVLEVFADPDAPGPALLPGTGEPSSTRGPHTPQYLERLEDGTVNVCMGGGEDYRAAPWNGTLSPLPDGGAFLALTLEGDRVTVRLTPDQAAYLRRAWATLPGEEERGPTSPLN</sequence>
<dbReference type="Proteomes" id="UP001217044">
    <property type="component" value="Chromosome"/>
</dbReference>
<reference evidence="2 3" key="1">
    <citation type="submission" date="2022-12" db="EMBL/GenBank/DDBJ databases">
        <title>Genome Sequence of Deinococcus aquaticus Type Strain PB314.</title>
        <authorList>
            <person name="Albert C."/>
            <person name="Hill J."/>
            <person name="Boren L."/>
            <person name="Scholz-Ng S."/>
            <person name="Fatema N."/>
            <person name="Grosso R."/>
            <person name="Soboslay E."/>
            <person name="Tuohy J."/>
        </authorList>
    </citation>
    <scope>NUCLEOTIDE SEQUENCE [LARGE SCALE GENOMIC DNA]</scope>
    <source>
        <strain evidence="2 3">PB-314</strain>
    </source>
</reference>
<evidence type="ECO:0000313" key="2">
    <source>
        <dbReference type="EMBL" id="WDA57863.1"/>
    </source>
</evidence>
<organism evidence="2 3">
    <name type="scientific">Deinococcus aquaticus</name>
    <dbReference type="NCBI Taxonomy" id="328692"/>
    <lineage>
        <taxon>Bacteria</taxon>
        <taxon>Thermotogati</taxon>
        <taxon>Deinococcota</taxon>
        <taxon>Deinococci</taxon>
        <taxon>Deinococcales</taxon>
        <taxon>Deinococcaceae</taxon>
        <taxon>Deinococcus</taxon>
    </lineage>
</organism>
<feature type="region of interest" description="Disordered" evidence="1">
    <location>
        <begin position="187"/>
        <end position="208"/>
    </location>
</feature>
<evidence type="ECO:0000256" key="1">
    <source>
        <dbReference type="SAM" id="MobiDB-lite"/>
    </source>
</evidence>
<accession>A0ABY7V158</accession>
<gene>
    <name evidence="2" type="ORF">M8445_10930</name>
</gene>
<evidence type="ECO:0000313" key="3">
    <source>
        <dbReference type="Proteomes" id="UP001217044"/>
    </source>
</evidence>